<dbReference type="InterPro" id="IPR011029">
    <property type="entry name" value="DEATH-like_dom_sf"/>
</dbReference>
<evidence type="ECO:0000256" key="1">
    <source>
        <dbReference type="SAM" id="MobiDB-lite"/>
    </source>
</evidence>
<proteinExistence type="predicted"/>
<dbReference type="Gene3D" id="1.10.533.10">
    <property type="entry name" value="Death Domain, Fas"/>
    <property type="match status" value="1"/>
</dbReference>
<dbReference type="KEGG" id="mde:101897929"/>
<feature type="domain" description="Death" evidence="2">
    <location>
        <begin position="607"/>
        <end position="678"/>
    </location>
</feature>
<dbReference type="VEuPathDB" id="VectorBase:MDOMA2_005814"/>
<dbReference type="SUPFAM" id="SSF47986">
    <property type="entry name" value="DEATH domain"/>
    <property type="match status" value="1"/>
</dbReference>
<sequence length="700" mass="80470">MTKTVERSTDFTGLHAAFSKSLTEAFEKNDVQVLRKAYDSYANNSDHDKKSPMDQAFREILMFNLSDNVDSIGKLVKLSVQAVRAEIVSVTIPVVLLGDIFETETLDKCEKIFNYVEDMVEVWKEEIFFSSCKNNILRMCNDLLRRLSRAQNTVFCGRILLFLSKFFPFSERSGLNIVSEFNLENVTDYGVDGKDLDDTLEDIEDIPIKIDYNLYCKFWSLQDFFRNPNQCYSKASWKMFQTHATTVLESFSSFKLEDLRSASAQLEDNNDDLNDKMDLDISFTMDFKNEIDQSVQKVDHFFAKFLTNPKLLALQLSDANFRRAVLVQFLILFQYLQLTVKFKAESNTLTPAQSDFIKETEAKVYQLLEETPPNGKRFSRTVKHMLQREEMWNNWKNDGCKEFKKPEENISDDKPPPAKRERKTLGDCLKDANRQGKFFLGNDVLTRLWNYSPDNLQACKSEERNFLPQVETYLESFRDKSDTSFEWRALRLLARQSPHFFTFINSPSYKISDYLDAVRKRLAKDRLDALKQAAINSNGTNAESTTSSGEIQENLQEQEAEHEVNDEGVLEDEEETNDLEKGEEDNNAHTKPLTASREQIEELAPLIGDDWKKLGKKLGYAADELLYFETENADRDGGCVAMLVNWFADDDDASLDNLAYTMEGLEINTAAKAVKALIDRLAAKSAQKDTESEERMETAE</sequence>
<feature type="region of interest" description="Disordered" evidence="1">
    <location>
        <begin position="538"/>
        <end position="597"/>
    </location>
</feature>
<reference evidence="3" key="1">
    <citation type="submission" date="2020-05" db="UniProtKB">
        <authorList>
            <consortium name="EnsemblMetazoa"/>
        </authorList>
    </citation>
    <scope>IDENTIFICATION</scope>
    <source>
        <strain evidence="3">Aabys</strain>
    </source>
</reference>
<name>A0A1I8NGH7_MUSDO</name>
<dbReference type="PANTHER" id="PTHR13265:SF0">
    <property type="entry name" value="HPR1"/>
    <property type="match status" value="1"/>
</dbReference>
<protein>
    <submittedName>
        <fullName evidence="5">THO complex subunit 1</fullName>
    </submittedName>
</protein>
<dbReference type="CDD" id="cd01670">
    <property type="entry name" value="Death"/>
    <property type="match status" value="1"/>
</dbReference>
<evidence type="ECO:0000313" key="5">
    <source>
        <dbReference type="RefSeq" id="XP_005188192.1"/>
    </source>
</evidence>
<feature type="compositionally biased region" description="Polar residues" evidence="1">
    <location>
        <begin position="538"/>
        <end position="555"/>
    </location>
</feature>
<evidence type="ECO:0000313" key="3">
    <source>
        <dbReference type="EnsemblMetazoa" id="MDOA014902-PA"/>
    </source>
</evidence>
<evidence type="ECO:0000313" key="4">
    <source>
        <dbReference type="Proteomes" id="UP001652621"/>
    </source>
</evidence>
<dbReference type="GO" id="GO:0006406">
    <property type="term" value="P:mRNA export from nucleus"/>
    <property type="evidence" value="ECO:0007669"/>
    <property type="project" value="TreeGrafter"/>
</dbReference>
<dbReference type="PROSITE" id="PS50017">
    <property type="entry name" value="DEATH_DOMAIN"/>
    <property type="match status" value="1"/>
</dbReference>
<dbReference type="OrthoDB" id="10257415at2759"/>
<accession>A0A1I8NGH7</accession>
<dbReference type="VEuPathDB" id="VectorBase:MDOA014902"/>
<dbReference type="GO" id="GO:0000445">
    <property type="term" value="C:THO complex part of transcription export complex"/>
    <property type="evidence" value="ECO:0007669"/>
    <property type="project" value="TreeGrafter"/>
</dbReference>
<dbReference type="EnsemblMetazoa" id="MDOA014902-RA">
    <property type="protein sequence ID" value="MDOA014902-PA"/>
    <property type="gene ID" value="MDOA014902"/>
</dbReference>
<evidence type="ECO:0000259" key="2">
    <source>
        <dbReference type="PROSITE" id="PS50017"/>
    </source>
</evidence>
<feature type="region of interest" description="Disordered" evidence="1">
    <location>
        <begin position="403"/>
        <end position="423"/>
    </location>
</feature>
<dbReference type="STRING" id="7370.A0A1I8NGH7"/>
<dbReference type="InterPro" id="IPR000488">
    <property type="entry name" value="Death_dom"/>
</dbReference>
<dbReference type="PANTHER" id="PTHR13265">
    <property type="entry name" value="THO COMPLEX SUBUNIT 1"/>
    <property type="match status" value="1"/>
</dbReference>
<feature type="compositionally biased region" description="Acidic residues" evidence="1">
    <location>
        <begin position="566"/>
        <end position="577"/>
    </location>
</feature>
<gene>
    <name evidence="3" type="primary">101897929</name>
    <name evidence="5" type="synonym">LOC101897929</name>
</gene>
<dbReference type="Pfam" id="PF11957">
    <property type="entry name" value="efThoc1"/>
    <property type="match status" value="1"/>
</dbReference>
<dbReference type="RefSeq" id="XP_005188192.1">
    <property type="nucleotide sequence ID" value="XM_005188135.3"/>
</dbReference>
<dbReference type="Pfam" id="PF00531">
    <property type="entry name" value="Death"/>
    <property type="match status" value="1"/>
</dbReference>
<dbReference type="SMART" id="SM00005">
    <property type="entry name" value="DEATH"/>
    <property type="match status" value="1"/>
</dbReference>
<dbReference type="AlphaFoldDB" id="A0A1I8NGH7"/>
<dbReference type="InterPro" id="IPR021861">
    <property type="entry name" value="THO_THOC1"/>
</dbReference>
<keyword evidence="4" id="KW-1185">Reference proteome</keyword>
<dbReference type="Proteomes" id="UP001652621">
    <property type="component" value="Unplaced"/>
</dbReference>
<feature type="compositionally biased region" description="Basic and acidic residues" evidence="1">
    <location>
        <begin position="578"/>
        <end position="588"/>
    </location>
</feature>
<dbReference type="eggNOG" id="KOG2491">
    <property type="taxonomic scope" value="Eukaryota"/>
</dbReference>
<reference evidence="5" key="2">
    <citation type="submission" date="2025-04" db="UniProtKB">
        <authorList>
            <consortium name="RefSeq"/>
        </authorList>
    </citation>
    <scope>IDENTIFICATION</scope>
    <source>
        <strain evidence="5">Aabys</strain>
    </source>
</reference>
<organism evidence="3">
    <name type="scientific">Musca domestica</name>
    <name type="common">House fly</name>
    <dbReference type="NCBI Taxonomy" id="7370"/>
    <lineage>
        <taxon>Eukaryota</taxon>
        <taxon>Metazoa</taxon>
        <taxon>Ecdysozoa</taxon>
        <taxon>Arthropoda</taxon>
        <taxon>Hexapoda</taxon>
        <taxon>Insecta</taxon>
        <taxon>Pterygota</taxon>
        <taxon>Neoptera</taxon>
        <taxon>Endopterygota</taxon>
        <taxon>Diptera</taxon>
        <taxon>Brachycera</taxon>
        <taxon>Muscomorpha</taxon>
        <taxon>Muscoidea</taxon>
        <taxon>Muscidae</taxon>
        <taxon>Musca</taxon>
    </lineage>
</organism>
<dbReference type="GO" id="GO:0007165">
    <property type="term" value="P:signal transduction"/>
    <property type="evidence" value="ECO:0007669"/>
    <property type="project" value="InterPro"/>
</dbReference>